<dbReference type="GO" id="GO:0006417">
    <property type="term" value="P:regulation of translation"/>
    <property type="evidence" value="ECO:0007669"/>
    <property type="project" value="TreeGrafter"/>
</dbReference>
<evidence type="ECO:0000256" key="10">
    <source>
        <dbReference type="SAM" id="Phobius"/>
    </source>
</evidence>
<evidence type="ECO:0000256" key="1">
    <source>
        <dbReference type="ARBA" id="ARBA00004167"/>
    </source>
</evidence>
<evidence type="ECO:0000256" key="6">
    <source>
        <dbReference type="ARBA" id="ARBA00023136"/>
    </source>
</evidence>
<dbReference type="Gene3D" id="1.10.10.1320">
    <property type="entry name" value="Anti-sigma factor, zinc-finger domain"/>
    <property type="match status" value="1"/>
</dbReference>
<dbReference type="InterPro" id="IPR018764">
    <property type="entry name" value="RskA_C"/>
</dbReference>
<feature type="region of interest" description="Disordered" evidence="9">
    <location>
        <begin position="81"/>
        <end position="114"/>
    </location>
</feature>
<evidence type="ECO:0000256" key="2">
    <source>
        <dbReference type="ARBA" id="ARBA00004236"/>
    </source>
</evidence>
<dbReference type="AlphaFoldDB" id="A0A2Z5FW91"/>
<accession>A0A2Z5FW91</accession>
<feature type="compositionally biased region" description="Polar residues" evidence="9">
    <location>
        <begin position="81"/>
        <end position="90"/>
    </location>
</feature>
<feature type="transmembrane region" description="Helical" evidence="10">
    <location>
        <begin position="123"/>
        <end position="143"/>
    </location>
</feature>
<evidence type="ECO:0000256" key="7">
    <source>
        <dbReference type="ARBA" id="ARBA00029829"/>
    </source>
</evidence>
<dbReference type="InterPro" id="IPR041916">
    <property type="entry name" value="Anti_sigma_zinc_sf"/>
</dbReference>
<keyword evidence="4 10" id="KW-0812">Transmembrane</keyword>
<evidence type="ECO:0000259" key="11">
    <source>
        <dbReference type="Pfam" id="PF10099"/>
    </source>
</evidence>
<feature type="domain" description="Anti-sigma K factor RskA C-terminal" evidence="11">
    <location>
        <begin position="131"/>
        <end position="284"/>
    </location>
</feature>
<keyword evidence="6 10" id="KW-0472">Membrane</keyword>
<dbReference type="RefSeq" id="WP_114206604.1">
    <property type="nucleotide sequence ID" value="NZ_CP030840.1"/>
</dbReference>
<gene>
    <name evidence="12" type="ORF">ACPOL_1759</name>
</gene>
<dbReference type="PANTHER" id="PTHR37461:SF1">
    <property type="entry name" value="ANTI-SIGMA-K FACTOR RSKA"/>
    <property type="match status" value="1"/>
</dbReference>
<dbReference type="GO" id="GO:0005886">
    <property type="term" value="C:plasma membrane"/>
    <property type="evidence" value="ECO:0007669"/>
    <property type="project" value="UniProtKB-SubCell"/>
</dbReference>
<evidence type="ECO:0000256" key="5">
    <source>
        <dbReference type="ARBA" id="ARBA00022989"/>
    </source>
</evidence>
<dbReference type="Proteomes" id="UP000253606">
    <property type="component" value="Chromosome"/>
</dbReference>
<protein>
    <recommendedName>
        <fullName evidence="8">Regulator of SigK</fullName>
    </recommendedName>
    <alternativeName>
        <fullName evidence="7">Sigma-K anti-sigma factor RskA</fullName>
    </alternativeName>
</protein>
<dbReference type="GO" id="GO:0016989">
    <property type="term" value="F:sigma factor antagonist activity"/>
    <property type="evidence" value="ECO:0007669"/>
    <property type="project" value="TreeGrafter"/>
</dbReference>
<evidence type="ECO:0000313" key="13">
    <source>
        <dbReference type="Proteomes" id="UP000253606"/>
    </source>
</evidence>
<dbReference type="EMBL" id="CP030840">
    <property type="protein sequence ID" value="AXC11101.1"/>
    <property type="molecule type" value="Genomic_DNA"/>
</dbReference>
<dbReference type="KEGG" id="abas:ACPOL_1759"/>
<evidence type="ECO:0000256" key="4">
    <source>
        <dbReference type="ARBA" id="ARBA00022692"/>
    </source>
</evidence>
<comment type="subcellular location">
    <subcellularLocation>
        <location evidence="2">Cell membrane</location>
    </subcellularLocation>
    <subcellularLocation>
        <location evidence="1">Membrane</location>
        <topology evidence="1">Single-pass membrane protein</topology>
    </subcellularLocation>
</comment>
<name>A0A2Z5FW91_9BACT</name>
<dbReference type="InterPro" id="IPR051474">
    <property type="entry name" value="Anti-sigma-K/W_factor"/>
</dbReference>
<organism evidence="12 13">
    <name type="scientific">Acidisarcina polymorpha</name>
    <dbReference type="NCBI Taxonomy" id="2211140"/>
    <lineage>
        <taxon>Bacteria</taxon>
        <taxon>Pseudomonadati</taxon>
        <taxon>Acidobacteriota</taxon>
        <taxon>Terriglobia</taxon>
        <taxon>Terriglobales</taxon>
        <taxon>Acidobacteriaceae</taxon>
        <taxon>Acidisarcina</taxon>
    </lineage>
</organism>
<evidence type="ECO:0000256" key="8">
    <source>
        <dbReference type="ARBA" id="ARBA00030803"/>
    </source>
</evidence>
<evidence type="ECO:0000313" key="12">
    <source>
        <dbReference type="EMBL" id="AXC11101.1"/>
    </source>
</evidence>
<evidence type="ECO:0000256" key="3">
    <source>
        <dbReference type="ARBA" id="ARBA00022475"/>
    </source>
</evidence>
<dbReference type="PANTHER" id="PTHR37461">
    <property type="entry name" value="ANTI-SIGMA-K FACTOR RSKA"/>
    <property type="match status" value="1"/>
</dbReference>
<keyword evidence="13" id="KW-1185">Reference proteome</keyword>
<dbReference type="Pfam" id="PF10099">
    <property type="entry name" value="RskA_C"/>
    <property type="match status" value="1"/>
</dbReference>
<keyword evidence="5 10" id="KW-1133">Transmembrane helix</keyword>
<proteinExistence type="predicted"/>
<evidence type="ECO:0000256" key="9">
    <source>
        <dbReference type="SAM" id="MobiDB-lite"/>
    </source>
</evidence>
<dbReference type="OrthoDB" id="9806296at2"/>
<reference evidence="12 13" key="1">
    <citation type="journal article" date="2018" name="Front. Microbiol.">
        <title>Hydrolytic Capabilities as a Key to Environmental Success: Chitinolytic and Cellulolytic Acidobacteria From Acidic Sub-arctic Soils and Boreal Peatlands.</title>
        <authorList>
            <person name="Belova S.E."/>
            <person name="Ravin N.V."/>
            <person name="Pankratov T.A."/>
            <person name="Rakitin A.L."/>
            <person name="Ivanova A.A."/>
            <person name="Beletsky A.V."/>
            <person name="Mardanov A.V."/>
            <person name="Sinninghe Damste J.S."/>
            <person name="Dedysh S.N."/>
        </authorList>
    </citation>
    <scope>NUCLEOTIDE SEQUENCE [LARGE SCALE GENOMIC DNA]</scope>
    <source>
        <strain evidence="12 13">SBC82</strain>
    </source>
</reference>
<sequence>MNVQHISEEDLILYSMQSLSAGETATAELHLENCTECSARLAEIAGDLALLALSVPQQAAPAGARDRFLSRIATEVQAPHLSNSAASSAEMTPAPSPVLQKTEPPTNVETPEVAREVRPKRNWFPILVPWAAAFAMLAVAGYLGSKNQKLEELLNTDKGQIARLSVDSARAQQLIDTLTSPEAKQVTLTEGKGTPPPTGHTSYLADRGALVFVGNNLKPIPANKTYELWIIPANGKPPVPAGLFRPDDKGSASVILPKLPEGVPAKAFGVTVENAEGATSPTLPIVLAGAAGL</sequence>
<keyword evidence="3" id="KW-1003">Cell membrane</keyword>